<dbReference type="PANTHER" id="PTHR45670">
    <property type="entry name" value="E3 UBIQUITIN-PROTEIN LIGASE TRIP12"/>
    <property type="match status" value="1"/>
</dbReference>
<keyword evidence="5" id="KW-1185">Reference proteome</keyword>
<comment type="catalytic activity">
    <reaction evidence="2">
        <text>S-ubiquitinyl-[E2 ubiquitin-conjugating enzyme]-L-cysteine + [acceptor protein]-L-lysine = [E2 ubiquitin-conjugating enzyme]-L-cysteine + N(6)-ubiquitinyl-[acceptor protein]-L-lysine.</text>
        <dbReference type="EC" id="2.3.2.26"/>
    </reaction>
</comment>
<accession>A0A3P6QA78</accession>
<evidence type="ECO:0000313" key="4">
    <source>
        <dbReference type="EMBL" id="VDK45419.1"/>
    </source>
</evidence>
<dbReference type="OrthoDB" id="271273at2759"/>
<comment type="pathway">
    <text evidence="2">Protein modification; protein ubiquitination.</text>
</comment>
<evidence type="ECO:0000256" key="2">
    <source>
        <dbReference type="RuleBase" id="RU369009"/>
    </source>
</evidence>
<evidence type="ECO:0000256" key="3">
    <source>
        <dbReference type="SAM" id="MobiDB-lite"/>
    </source>
</evidence>
<gene>
    <name evidence="4" type="ORF">DILT_LOCUS1499</name>
</gene>
<dbReference type="GO" id="GO:0061630">
    <property type="term" value="F:ubiquitin protein ligase activity"/>
    <property type="evidence" value="ECO:0007669"/>
    <property type="project" value="UniProtKB-UniRule"/>
</dbReference>
<comment type="similarity">
    <text evidence="2">Belongs to the UPL family. K-HECT subfamily.</text>
</comment>
<name>A0A3P6QA78_DIBLA</name>
<dbReference type="InterPro" id="IPR045322">
    <property type="entry name" value="HECTD1/TRIP12-like"/>
</dbReference>
<dbReference type="EC" id="2.3.2.26" evidence="2"/>
<dbReference type="PANTHER" id="PTHR45670:SF13">
    <property type="entry name" value="E3 UBIQUITIN-PROTEIN LIGASE TRIP12"/>
    <property type="match status" value="1"/>
</dbReference>
<organism evidence="4 5">
    <name type="scientific">Dibothriocephalus latus</name>
    <name type="common">Fish tapeworm</name>
    <name type="synonym">Diphyllobothrium latum</name>
    <dbReference type="NCBI Taxonomy" id="60516"/>
    <lineage>
        <taxon>Eukaryota</taxon>
        <taxon>Metazoa</taxon>
        <taxon>Spiralia</taxon>
        <taxon>Lophotrochozoa</taxon>
        <taxon>Platyhelminthes</taxon>
        <taxon>Cestoda</taxon>
        <taxon>Eucestoda</taxon>
        <taxon>Diphyllobothriidea</taxon>
        <taxon>Diphyllobothriidae</taxon>
        <taxon>Dibothriocephalus</taxon>
    </lineage>
</organism>
<dbReference type="UniPathway" id="UPA00143"/>
<dbReference type="EMBL" id="UYRU01010385">
    <property type="protein sequence ID" value="VDK45419.1"/>
    <property type="molecule type" value="Genomic_DNA"/>
</dbReference>
<feature type="non-terminal residue" evidence="4">
    <location>
        <position position="182"/>
    </location>
</feature>
<dbReference type="GO" id="GO:0016607">
    <property type="term" value="C:nuclear speck"/>
    <property type="evidence" value="ECO:0007669"/>
    <property type="project" value="TreeGrafter"/>
</dbReference>
<proteinExistence type="inferred from homology"/>
<protein>
    <recommendedName>
        <fullName evidence="2">E3 ubiquitin-protein ligase</fullName>
        <ecNumber evidence="2">2.3.2.26</ecNumber>
    </recommendedName>
</protein>
<evidence type="ECO:0000256" key="1">
    <source>
        <dbReference type="ARBA" id="ARBA00022679"/>
    </source>
</evidence>
<dbReference type="Proteomes" id="UP000281553">
    <property type="component" value="Unassembled WGS sequence"/>
</dbReference>
<comment type="function">
    <text evidence="2">E3 ubiquitin-protein ligase which accepts ubiquitin from an E2 ubiquitin-conjugating enzyme in the form of a thioester and then directly transfers the ubiquitin to targeted substrates.</text>
</comment>
<keyword evidence="2" id="KW-0833">Ubl conjugation pathway</keyword>
<reference evidence="4 5" key="1">
    <citation type="submission" date="2018-11" db="EMBL/GenBank/DDBJ databases">
        <authorList>
            <consortium name="Pathogen Informatics"/>
        </authorList>
    </citation>
    <scope>NUCLEOTIDE SEQUENCE [LARGE SCALE GENOMIC DNA]</scope>
</reference>
<dbReference type="GO" id="GO:0000209">
    <property type="term" value="P:protein polyubiquitination"/>
    <property type="evidence" value="ECO:0007669"/>
    <property type="project" value="TreeGrafter"/>
</dbReference>
<dbReference type="GO" id="GO:0043161">
    <property type="term" value="P:proteasome-mediated ubiquitin-dependent protein catabolic process"/>
    <property type="evidence" value="ECO:0007669"/>
    <property type="project" value="TreeGrafter"/>
</dbReference>
<keyword evidence="1 2" id="KW-0808">Transferase</keyword>
<evidence type="ECO:0000313" key="5">
    <source>
        <dbReference type="Proteomes" id="UP000281553"/>
    </source>
</evidence>
<sequence>MTSSNPTRFCNRKCEEHRRRSGARYVVDALIFTKRDADQLFGVDLASGRSVYVPHFRILSTADQFRSHKLSAKASRQLQDVFSVLAGNLPDWLVQLMSTCPFLFPFSIRQTFFYVHNFDRERTILHLQDSTTNGGSDSDTSLLSPSTSSSPFGNLVAAPSFSGFNSHQLPLSVPPGSALQLL</sequence>
<feature type="region of interest" description="Disordered" evidence="3">
    <location>
        <begin position="129"/>
        <end position="149"/>
    </location>
</feature>
<dbReference type="AlphaFoldDB" id="A0A3P6QA78"/>